<dbReference type="PANTHER" id="PTHR33712">
    <property type="entry name" value="LIGHT-INDEPENDENT PROTOCHLOROPHYLLIDE REDUCTASE SUBUNIT B"/>
    <property type="match status" value="1"/>
</dbReference>
<dbReference type="AlphaFoldDB" id="A0A1H7FYH6"/>
<dbReference type="PROSITE" id="PS00699">
    <property type="entry name" value="NITROGENASE_1_1"/>
    <property type="match status" value="1"/>
</dbReference>
<dbReference type="Pfam" id="PF00148">
    <property type="entry name" value="Oxidored_nitro"/>
    <property type="match status" value="1"/>
</dbReference>
<protein>
    <recommendedName>
        <fullName evidence="4">Nitrogenase iron-molybdenum cofactor biosynthesis protein NifN</fullName>
    </recommendedName>
</protein>
<accession>A0A1H7FYH6</accession>
<evidence type="ECO:0000256" key="2">
    <source>
        <dbReference type="ARBA" id="ARBA00005155"/>
    </source>
</evidence>
<feature type="domain" description="Nitrogenase/oxidoreductase component 1" evidence="8">
    <location>
        <begin position="19"/>
        <end position="429"/>
    </location>
</feature>
<gene>
    <name evidence="9" type="ORF">SAMN05444515_101360</name>
</gene>
<dbReference type="EMBL" id="FOAA01000001">
    <property type="protein sequence ID" value="SEK30307.1"/>
    <property type="molecule type" value="Genomic_DNA"/>
</dbReference>
<name>A0A1H7FYH6_9GAMM</name>
<evidence type="ECO:0000313" key="10">
    <source>
        <dbReference type="Proteomes" id="UP000199256"/>
    </source>
</evidence>
<dbReference type="Gene3D" id="3.40.50.1980">
    <property type="entry name" value="Nitrogenase molybdenum iron protein domain"/>
    <property type="match status" value="3"/>
</dbReference>
<dbReference type="STRING" id="1396821.SAMN05444515_101360"/>
<dbReference type="InterPro" id="IPR050152">
    <property type="entry name" value="ChlB/BchB/BchZ"/>
</dbReference>
<evidence type="ECO:0000256" key="1">
    <source>
        <dbReference type="ARBA" id="ARBA00003171"/>
    </source>
</evidence>
<dbReference type="NCBIfam" id="TIGR01285">
    <property type="entry name" value="nifN"/>
    <property type="match status" value="1"/>
</dbReference>
<comment type="pathway">
    <text evidence="2">Cofactor biosynthesis; Fe-Mo cofactor biosynthesis.</text>
</comment>
<keyword evidence="5 6" id="KW-0535">Nitrogen fixation</keyword>
<sequence>MARIIRRNKALSVSPVKASQPLGGALAMLGMERAIPMLHGAQGCTAFAKVFLVRHFREPIPLQTTAMDQVSAVMGADESLIEGLATVCSKSRPDLIGVLTTGLSETEGADVERVVRDFRLEHPEFADVAVVPVSTPDFAGSAETGFALAVTALIDHLVPESRQVGGAPEQVNILAGSALTPGDVEALKDMVEAFGLEPLMVPDLSGSLDGHLSEARLSPLTTGGTPLSHLQRLGSSVATLVIGASMTSPAEHLQARTGVPNVHFDSLMGMESMDELMLTLSRLSGNPVPLRLQRERARLQDAMLDAHFTLGFSRVAIAGDPDLLHGFSSLVREIGGEVVAAVAPSRAPVLERVAAEAVKIGDLQDLEDLAREGRAQYLIANTHGVEPARRLGIPLLRAGFPQYDWLGGFQRTWIGYAGARQALFDLANLQVLSPSHGVAPYRSIYAEPEAQSWEEPPHGTTASSAGDHATWH</sequence>
<evidence type="ECO:0000259" key="8">
    <source>
        <dbReference type="Pfam" id="PF00148"/>
    </source>
</evidence>
<organism evidence="9 10">
    <name type="scientific">Ectothiorhodospira marina</name>
    <dbReference type="NCBI Taxonomy" id="1396821"/>
    <lineage>
        <taxon>Bacteria</taxon>
        <taxon>Pseudomonadati</taxon>
        <taxon>Pseudomonadota</taxon>
        <taxon>Gammaproteobacteria</taxon>
        <taxon>Chromatiales</taxon>
        <taxon>Ectothiorhodospiraceae</taxon>
        <taxon>Ectothiorhodospira</taxon>
    </lineage>
</organism>
<comment type="similarity">
    <text evidence="3 6">Belongs to the NifD/NifK/NifE/NifN family.</text>
</comment>
<dbReference type="OrthoDB" id="9800746at2"/>
<dbReference type="SUPFAM" id="SSF53807">
    <property type="entry name" value="Helical backbone' metal receptor"/>
    <property type="match status" value="1"/>
</dbReference>
<dbReference type="InterPro" id="IPR000510">
    <property type="entry name" value="Nase/OxRdtase_comp1"/>
</dbReference>
<evidence type="ECO:0000313" key="9">
    <source>
        <dbReference type="EMBL" id="SEK30307.1"/>
    </source>
</evidence>
<proteinExistence type="inferred from homology"/>
<reference evidence="10" key="1">
    <citation type="submission" date="2016-10" db="EMBL/GenBank/DDBJ databases">
        <authorList>
            <person name="Varghese N."/>
            <person name="Submissions S."/>
        </authorList>
    </citation>
    <scope>NUCLEOTIDE SEQUENCE [LARGE SCALE GENOMIC DNA]</scope>
    <source>
        <strain evidence="10">DSM 241</strain>
    </source>
</reference>
<dbReference type="RefSeq" id="WP_090250061.1">
    <property type="nucleotide sequence ID" value="NZ_FOAA01000001.1"/>
</dbReference>
<dbReference type="Proteomes" id="UP000199256">
    <property type="component" value="Unassembled WGS sequence"/>
</dbReference>
<dbReference type="PANTHER" id="PTHR33712:SF7">
    <property type="entry name" value="LIGHT-INDEPENDENT PROTOCHLOROPHYLLIDE REDUCTASE SUBUNIT B"/>
    <property type="match status" value="1"/>
</dbReference>
<evidence type="ECO:0000256" key="4">
    <source>
        <dbReference type="ARBA" id="ARBA00013282"/>
    </source>
</evidence>
<keyword evidence="10" id="KW-1185">Reference proteome</keyword>
<evidence type="ECO:0000256" key="3">
    <source>
        <dbReference type="ARBA" id="ARBA00011002"/>
    </source>
</evidence>
<dbReference type="CDD" id="cd01966">
    <property type="entry name" value="Nitrogenase_NifN_1"/>
    <property type="match status" value="1"/>
</dbReference>
<feature type="region of interest" description="Disordered" evidence="7">
    <location>
        <begin position="449"/>
        <end position="472"/>
    </location>
</feature>
<comment type="function">
    <text evidence="1">This protein may play a role in the biosynthesis of the prosthetic group of nitrogenase (FeMo cofactor).</text>
</comment>
<evidence type="ECO:0000256" key="6">
    <source>
        <dbReference type="RuleBase" id="RU004021"/>
    </source>
</evidence>
<dbReference type="GO" id="GO:0065003">
    <property type="term" value="P:protein-containing complex assembly"/>
    <property type="evidence" value="ECO:0007669"/>
    <property type="project" value="InterPro"/>
</dbReference>
<dbReference type="GO" id="GO:0016163">
    <property type="term" value="F:nitrogenase activity"/>
    <property type="evidence" value="ECO:0007669"/>
    <property type="project" value="InterPro"/>
</dbReference>
<dbReference type="UniPathway" id="UPA00782"/>
<evidence type="ECO:0000256" key="7">
    <source>
        <dbReference type="SAM" id="MobiDB-lite"/>
    </source>
</evidence>
<dbReference type="InterPro" id="IPR005975">
    <property type="entry name" value="Nase_Mo-Fe_CF"/>
</dbReference>
<dbReference type="InterPro" id="IPR000318">
    <property type="entry name" value="Nase_comp1_CS"/>
</dbReference>
<evidence type="ECO:0000256" key="5">
    <source>
        <dbReference type="ARBA" id="ARBA00023231"/>
    </source>
</evidence>
<dbReference type="Gene3D" id="6.10.250.1090">
    <property type="match status" value="1"/>
</dbReference>